<keyword evidence="2" id="KW-1185">Reference proteome</keyword>
<proteinExistence type="predicted"/>
<gene>
    <name evidence="1" type="ORF">CONCODRAFT_79830</name>
</gene>
<evidence type="ECO:0000313" key="2">
    <source>
        <dbReference type="Proteomes" id="UP000070444"/>
    </source>
</evidence>
<organism evidence="1 2">
    <name type="scientific">Conidiobolus coronatus (strain ATCC 28846 / CBS 209.66 / NRRL 28638)</name>
    <name type="common">Delacroixia coronata</name>
    <dbReference type="NCBI Taxonomy" id="796925"/>
    <lineage>
        <taxon>Eukaryota</taxon>
        <taxon>Fungi</taxon>
        <taxon>Fungi incertae sedis</taxon>
        <taxon>Zoopagomycota</taxon>
        <taxon>Entomophthoromycotina</taxon>
        <taxon>Entomophthoromycetes</taxon>
        <taxon>Entomophthorales</taxon>
        <taxon>Ancylistaceae</taxon>
        <taxon>Conidiobolus</taxon>
    </lineage>
</organism>
<reference evidence="1 2" key="1">
    <citation type="journal article" date="2015" name="Genome Biol. Evol.">
        <title>Phylogenomic analyses indicate that early fungi evolved digesting cell walls of algal ancestors of land plants.</title>
        <authorList>
            <person name="Chang Y."/>
            <person name="Wang S."/>
            <person name="Sekimoto S."/>
            <person name="Aerts A.L."/>
            <person name="Choi C."/>
            <person name="Clum A."/>
            <person name="LaButti K.M."/>
            <person name="Lindquist E.A."/>
            <person name="Yee Ngan C."/>
            <person name="Ohm R.A."/>
            <person name="Salamov A.A."/>
            <person name="Grigoriev I.V."/>
            <person name="Spatafora J.W."/>
            <person name="Berbee M.L."/>
        </authorList>
    </citation>
    <scope>NUCLEOTIDE SEQUENCE [LARGE SCALE GENOMIC DNA]</scope>
    <source>
        <strain evidence="1 2">NRRL 28638</strain>
    </source>
</reference>
<accession>A0A137P015</accession>
<dbReference type="Proteomes" id="UP000070444">
    <property type="component" value="Unassembled WGS sequence"/>
</dbReference>
<sequence length="352" mass="41267">MDYLKEVDIALNTELPDSPEKLEFLSKDNELNKLEEIEIEEDLDDKRNETINVFIQEKEDDEFDDFESSPASNINNEINNFEDSFGNEGEVIEDEFGDFDDQEEFNDFTTNEFDTFNNFAAADKNETFPQTPLKSHWWQESEDSILQNYSDLVQKLENSLLYDFDSIEQTNNGELPKLPFKEDEINETWELINITEFQFNPGYQFKPKLIWKNSEIKKLTLNSLNIDVNLEETSPCIQNFTNLPNIEQSKEEYLSFASKVLNKFNSTLAQSLTEIQPEHMIHYSQNDLNQLQSTLDNMIKQTELIMAHYSETITQNRLDIDTYNQMIENIVNQAHQMKNNQTKKSSSIFLKN</sequence>
<name>A0A137P015_CONC2</name>
<dbReference type="EMBL" id="KQ964586">
    <property type="protein sequence ID" value="KXN68261.1"/>
    <property type="molecule type" value="Genomic_DNA"/>
</dbReference>
<dbReference type="AlphaFoldDB" id="A0A137P015"/>
<evidence type="ECO:0000313" key="1">
    <source>
        <dbReference type="EMBL" id="KXN68261.1"/>
    </source>
</evidence>
<protein>
    <submittedName>
        <fullName evidence="1">Uncharacterized protein</fullName>
    </submittedName>
</protein>